<organism evidence="4 5">
    <name type="scientific">Clostridium senegalense</name>
    <dbReference type="NCBI Taxonomy" id="1465809"/>
    <lineage>
        <taxon>Bacteria</taxon>
        <taxon>Bacillati</taxon>
        <taxon>Bacillota</taxon>
        <taxon>Clostridia</taxon>
        <taxon>Eubacteriales</taxon>
        <taxon>Clostridiaceae</taxon>
        <taxon>Clostridium</taxon>
    </lineage>
</organism>
<sequence length="562" mass="66100">MRNQKKYIKIIALLFIMFLTRCLTYLNLYNICGDSNATLKTFHIKTIQYISYVILLFIIYLYCCHENNINKKNTYKNNKLLIILSTVRFALFSIIYLILSKFYTKYLNLNIYVSTIIIFFIISRNVHIRKKNKLLSKKLDLIYKKDNLTNIYNFNVFEKIIFSWNKPYTIFFINVKKLKDINDVYGHGVGNEILIQVANSLKKLNTYENVKKAYCRYNSDKFLYAIDTTDSNYIKNVLDELCLNKSVCCNDEKIELIFELNVGYAINEDEDFETIINNSELAMYYGKENKLNNPVEYSQELKEKYSNIKDLEKDLDNAIENGEIAVVFQPKICAITENVKGFEALARWNHKHKGLIFPNIFIKLAEESGKIHKIDLCILKKACEFEKKLEGLNIYNTCSVNFSVKTLQEEDIVNIVNDIIIETGVKKENIIIEILENIDLNHNKLVLDNINQLKKLGFKISIDDFGTEYSSLNRIAQVPFNELKIPKDFIDIIYSDRQLKVLESVIFMAKLLKTDTVIEGVETEYQYKLFKDLGFNLIQGYYFSKPLKEDEYIQWIRNYMRR</sequence>
<dbReference type="InterPro" id="IPR035919">
    <property type="entry name" value="EAL_sf"/>
</dbReference>
<dbReference type="InterPro" id="IPR050706">
    <property type="entry name" value="Cyclic-di-GMP_PDE-like"/>
</dbReference>
<evidence type="ECO:0000259" key="2">
    <source>
        <dbReference type="PROSITE" id="PS50883"/>
    </source>
</evidence>
<dbReference type="Proteomes" id="UP000481872">
    <property type="component" value="Unassembled WGS sequence"/>
</dbReference>
<evidence type="ECO:0000313" key="5">
    <source>
        <dbReference type="Proteomes" id="UP000481872"/>
    </source>
</evidence>
<keyword evidence="5" id="KW-1185">Reference proteome</keyword>
<evidence type="ECO:0000259" key="3">
    <source>
        <dbReference type="PROSITE" id="PS50887"/>
    </source>
</evidence>
<dbReference type="SUPFAM" id="SSF141868">
    <property type="entry name" value="EAL domain-like"/>
    <property type="match status" value="1"/>
</dbReference>
<dbReference type="InterPro" id="IPR043128">
    <property type="entry name" value="Rev_trsase/Diguanyl_cyclase"/>
</dbReference>
<feature type="domain" description="GGDEF" evidence="3">
    <location>
        <begin position="166"/>
        <end position="300"/>
    </location>
</feature>
<dbReference type="NCBIfam" id="TIGR00254">
    <property type="entry name" value="GGDEF"/>
    <property type="match status" value="1"/>
</dbReference>
<dbReference type="AlphaFoldDB" id="A0A6M0H1C6"/>
<dbReference type="InterPro" id="IPR029787">
    <property type="entry name" value="Nucleotide_cyclase"/>
</dbReference>
<feature type="transmembrane region" description="Helical" evidence="1">
    <location>
        <begin position="111"/>
        <end position="128"/>
    </location>
</feature>
<dbReference type="Pfam" id="PF00563">
    <property type="entry name" value="EAL"/>
    <property type="match status" value="1"/>
</dbReference>
<dbReference type="CDD" id="cd01948">
    <property type="entry name" value="EAL"/>
    <property type="match status" value="1"/>
</dbReference>
<comment type="caution">
    <text evidence="4">The sequence shown here is derived from an EMBL/GenBank/DDBJ whole genome shotgun (WGS) entry which is preliminary data.</text>
</comment>
<gene>
    <name evidence="4" type="ORF">G3M99_06765</name>
</gene>
<protein>
    <submittedName>
        <fullName evidence="4">EAL domain-containing protein</fullName>
    </submittedName>
</protein>
<evidence type="ECO:0000313" key="4">
    <source>
        <dbReference type="EMBL" id="NEU04566.1"/>
    </source>
</evidence>
<dbReference type="SMART" id="SM00267">
    <property type="entry name" value="GGDEF"/>
    <property type="match status" value="1"/>
</dbReference>
<dbReference type="Gene3D" id="3.20.20.450">
    <property type="entry name" value="EAL domain"/>
    <property type="match status" value="1"/>
</dbReference>
<dbReference type="Pfam" id="PF00990">
    <property type="entry name" value="GGDEF"/>
    <property type="match status" value="1"/>
</dbReference>
<dbReference type="InterPro" id="IPR000160">
    <property type="entry name" value="GGDEF_dom"/>
</dbReference>
<feature type="transmembrane region" description="Helical" evidence="1">
    <location>
        <begin position="46"/>
        <end position="64"/>
    </location>
</feature>
<dbReference type="Gene3D" id="3.30.70.270">
    <property type="match status" value="1"/>
</dbReference>
<dbReference type="InterPro" id="IPR001633">
    <property type="entry name" value="EAL_dom"/>
</dbReference>
<dbReference type="SUPFAM" id="SSF55073">
    <property type="entry name" value="Nucleotide cyclase"/>
    <property type="match status" value="1"/>
</dbReference>
<evidence type="ECO:0000256" key="1">
    <source>
        <dbReference type="SAM" id="Phobius"/>
    </source>
</evidence>
<feature type="domain" description="EAL" evidence="2">
    <location>
        <begin position="308"/>
        <end position="560"/>
    </location>
</feature>
<dbReference type="SMART" id="SM00052">
    <property type="entry name" value="EAL"/>
    <property type="match status" value="1"/>
</dbReference>
<dbReference type="PANTHER" id="PTHR33121">
    <property type="entry name" value="CYCLIC DI-GMP PHOSPHODIESTERASE PDEF"/>
    <property type="match status" value="1"/>
</dbReference>
<accession>A0A6M0H1C6</accession>
<dbReference type="EMBL" id="JAAGPU010000009">
    <property type="protein sequence ID" value="NEU04566.1"/>
    <property type="molecule type" value="Genomic_DNA"/>
</dbReference>
<proteinExistence type="predicted"/>
<dbReference type="PROSITE" id="PS50887">
    <property type="entry name" value="GGDEF"/>
    <property type="match status" value="1"/>
</dbReference>
<keyword evidence="1" id="KW-1133">Transmembrane helix</keyword>
<dbReference type="RefSeq" id="WP_199869618.1">
    <property type="nucleotide sequence ID" value="NZ_JAAGPU010000009.1"/>
</dbReference>
<feature type="transmembrane region" description="Helical" evidence="1">
    <location>
        <begin position="7"/>
        <end position="26"/>
    </location>
</feature>
<reference evidence="4 5" key="1">
    <citation type="submission" date="2020-02" db="EMBL/GenBank/DDBJ databases">
        <title>Genome assembly of a novel Clostridium senegalense strain.</title>
        <authorList>
            <person name="Gupta T.B."/>
            <person name="Jauregui R."/>
            <person name="Maclean P."/>
            <person name="Nawarathana A."/>
            <person name="Brightwell G."/>
        </authorList>
    </citation>
    <scope>NUCLEOTIDE SEQUENCE [LARGE SCALE GENOMIC DNA]</scope>
    <source>
        <strain evidence="4 5">AGRFS4</strain>
    </source>
</reference>
<feature type="transmembrane region" description="Helical" evidence="1">
    <location>
        <begin position="80"/>
        <end position="99"/>
    </location>
</feature>
<name>A0A6M0H1C6_9CLOT</name>
<dbReference type="PROSITE" id="PS50883">
    <property type="entry name" value="EAL"/>
    <property type="match status" value="1"/>
</dbReference>
<keyword evidence="1" id="KW-0472">Membrane</keyword>
<dbReference type="GO" id="GO:0071111">
    <property type="term" value="F:cyclic-guanylate-specific phosphodiesterase activity"/>
    <property type="evidence" value="ECO:0007669"/>
    <property type="project" value="InterPro"/>
</dbReference>
<dbReference type="PANTHER" id="PTHR33121:SF71">
    <property type="entry name" value="OXYGEN SENSOR PROTEIN DOSP"/>
    <property type="match status" value="1"/>
</dbReference>
<keyword evidence="1" id="KW-0812">Transmembrane</keyword>